<dbReference type="Pfam" id="PF00160">
    <property type="entry name" value="Pro_isomerase"/>
    <property type="match status" value="1"/>
</dbReference>
<keyword evidence="12" id="KW-0007">Acetylation</keyword>
<comment type="similarity">
    <text evidence="4">Belongs to the cyclophilin-type PPIase family. PPIL2 subfamily.</text>
</comment>
<dbReference type="InterPro" id="IPR020892">
    <property type="entry name" value="Cyclophilin-type_PPIase_CS"/>
</dbReference>
<feature type="domain" description="PPIase cyclophilin-type" evidence="22">
    <location>
        <begin position="281"/>
        <end position="424"/>
    </location>
</feature>
<dbReference type="FunFam" id="2.40.100.10:FF:000018">
    <property type="entry name" value="Peptidyl-prolyl cis-trans isomerase-like 2"/>
    <property type="match status" value="1"/>
</dbReference>
<gene>
    <name evidence="24" type="ORF">TCEB3V08_LOCUS4795</name>
</gene>
<evidence type="ECO:0000313" key="24">
    <source>
        <dbReference type="EMBL" id="CAD7399038.1"/>
    </source>
</evidence>
<dbReference type="GO" id="GO:0008380">
    <property type="term" value="P:RNA splicing"/>
    <property type="evidence" value="ECO:0007669"/>
    <property type="project" value="UniProtKB-KW"/>
</dbReference>
<dbReference type="SUPFAM" id="SSF57850">
    <property type="entry name" value="RING/U-box"/>
    <property type="match status" value="1"/>
</dbReference>
<evidence type="ECO:0000259" key="22">
    <source>
        <dbReference type="PROSITE" id="PS50072"/>
    </source>
</evidence>
<keyword evidence="10" id="KW-0833">Ubl conjugation pathway</keyword>
<keyword evidence="14" id="KW-0508">mRNA splicing</keyword>
<name>A0A7R9GW90_TIMCR</name>
<evidence type="ECO:0000256" key="4">
    <source>
        <dbReference type="ARBA" id="ARBA00007930"/>
    </source>
</evidence>
<dbReference type="PANTHER" id="PTHR45625:SF1">
    <property type="entry name" value="RING-TYPE E3 UBIQUITIN-PROTEIN LIGASE PPIL2"/>
    <property type="match status" value="1"/>
</dbReference>
<evidence type="ECO:0000256" key="21">
    <source>
        <dbReference type="SAM" id="Coils"/>
    </source>
</evidence>
<evidence type="ECO:0000256" key="6">
    <source>
        <dbReference type="ARBA" id="ARBA00022499"/>
    </source>
</evidence>
<evidence type="ECO:0000256" key="5">
    <source>
        <dbReference type="ARBA" id="ARBA00012483"/>
    </source>
</evidence>
<dbReference type="CDD" id="cd01923">
    <property type="entry name" value="cyclophilin_RING"/>
    <property type="match status" value="1"/>
</dbReference>
<comment type="catalytic activity">
    <reaction evidence="1">
        <text>S-ubiquitinyl-[E2 ubiquitin-conjugating enzyme]-L-cysteine + [acceptor protein]-L-lysine = [E2 ubiquitin-conjugating enzyme]-L-cysteine + N(6)-ubiquitinyl-[acceptor protein]-L-lysine.</text>
        <dbReference type="EC" id="2.3.2.27"/>
    </reaction>
</comment>
<keyword evidence="6" id="KW-1017">Isopeptide bond</keyword>
<dbReference type="InterPro" id="IPR013083">
    <property type="entry name" value="Znf_RING/FYVE/PHD"/>
</dbReference>
<dbReference type="InterPro" id="IPR029000">
    <property type="entry name" value="Cyclophilin-like_dom_sf"/>
</dbReference>
<evidence type="ECO:0000259" key="23">
    <source>
        <dbReference type="PROSITE" id="PS51698"/>
    </source>
</evidence>
<dbReference type="GO" id="GO:0003755">
    <property type="term" value="F:peptidyl-prolyl cis-trans isomerase activity"/>
    <property type="evidence" value="ECO:0007669"/>
    <property type="project" value="InterPro"/>
</dbReference>
<comment type="pathway">
    <text evidence="3">Protein modification; protein ubiquitination.</text>
</comment>
<evidence type="ECO:0000256" key="15">
    <source>
        <dbReference type="ARBA" id="ARBA00023242"/>
    </source>
</evidence>
<dbReference type="GO" id="GO:0071013">
    <property type="term" value="C:catalytic step 2 spliceosome"/>
    <property type="evidence" value="ECO:0007669"/>
    <property type="project" value="TreeGrafter"/>
</dbReference>
<dbReference type="AlphaFoldDB" id="A0A7R9GW90"/>
<evidence type="ECO:0000256" key="8">
    <source>
        <dbReference type="ARBA" id="ARBA00022679"/>
    </source>
</evidence>
<dbReference type="PROSITE" id="PS00170">
    <property type="entry name" value="CSA_PPIASE_1"/>
    <property type="match status" value="1"/>
</dbReference>
<proteinExistence type="inferred from homology"/>
<dbReference type="GO" id="GO:0006457">
    <property type="term" value="P:protein folding"/>
    <property type="evidence" value="ECO:0007669"/>
    <property type="project" value="InterPro"/>
</dbReference>
<dbReference type="EMBL" id="OC317781">
    <property type="protein sequence ID" value="CAD7399038.1"/>
    <property type="molecule type" value="Genomic_DNA"/>
</dbReference>
<dbReference type="InterPro" id="IPR003613">
    <property type="entry name" value="Ubox_domain"/>
</dbReference>
<comment type="function">
    <text evidence="16">Has a ubiquitin-protein ligase activity acting as an E3 ubiquitin protein ligase or as an ubiquitin-ubiquitin ligase promoting elongation of ubiquitin chains on substrates. By mediating 'Lys-48'-linked polyubiquitination of proteins could target them for proteasomal degradation. May also function as a chaperone, playing a role in transport to the cell membrane of BSG/Basigin for instance. Probable inactive PPIase with no peptidyl-prolyl cis-trans isomerase activity. As a component of the minor spliceosome, involved in the splicing of U12-type introns in pre-mRNAs.</text>
</comment>
<evidence type="ECO:0000256" key="20">
    <source>
        <dbReference type="ARBA" id="ARBA00079124"/>
    </source>
</evidence>
<reference evidence="24" key="1">
    <citation type="submission" date="2020-11" db="EMBL/GenBank/DDBJ databases">
        <authorList>
            <person name="Tran Van P."/>
        </authorList>
    </citation>
    <scope>NUCLEOTIDE SEQUENCE</scope>
</reference>
<evidence type="ECO:0000256" key="1">
    <source>
        <dbReference type="ARBA" id="ARBA00000900"/>
    </source>
</evidence>
<evidence type="ECO:0000256" key="17">
    <source>
        <dbReference type="ARBA" id="ARBA00061807"/>
    </source>
</evidence>
<comment type="subunit">
    <text evidence="17">Component of the minor spliceosome, which splices U12-type introns. Within this complex, interacts with PRPF8/PRP8, EFTUD2/SNU114 and PLRG1. Interacts with isoform 2 of BSG. Interacts (via the PPIase cyclophilin-type domain) with CRNKL1; they may form a trimeric complex with HSP90.</text>
</comment>
<evidence type="ECO:0000256" key="3">
    <source>
        <dbReference type="ARBA" id="ARBA00004906"/>
    </source>
</evidence>
<dbReference type="PANTHER" id="PTHR45625">
    <property type="entry name" value="PEPTIDYL-PROLYL CIS-TRANS ISOMERASE-RELATED"/>
    <property type="match status" value="1"/>
</dbReference>
<dbReference type="PROSITE" id="PS51698">
    <property type="entry name" value="U_BOX"/>
    <property type="match status" value="1"/>
</dbReference>
<dbReference type="GO" id="GO:0006397">
    <property type="term" value="P:mRNA processing"/>
    <property type="evidence" value="ECO:0007669"/>
    <property type="project" value="UniProtKB-KW"/>
</dbReference>
<keyword evidence="13 21" id="KW-0175">Coiled coil</keyword>
<dbReference type="SMART" id="SM00504">
    <property type="entry name" value="Ubox"/>
    <property type="match status" value="1"/>
</dbReference>
<keyword evidence="7" id="KW-0507">mRNA processing</keyword>
<evidence type="ECO:0000256" key="14">
    <source>
        <dbReference type="ARBA" id="ARBA00023187"/>
    </source>
</evidence>
<evidence type="ECO:0000256" key="16">
    <source>
        <dbReference type="ARBA" id="ARBA00059251"/>
    </source>
</evidence>
<evidence type="ECO:0000256" key="7">
    <source>
        <dbReference type="ARBA" id="ARBA00022664"/>
    </source>
</evidence>
<evidence type="ECO:0000256" key="13">
    <source>
        <dbReference type="ARBA" id="ARBA00023054"/>
    </source>
</evidence>
<dbReference type="GO" id="GO:0061630">
    <property type="term" value="F:ubiquitin protein ligase activity"/>
    <property type="evidence" value="ECO:0007669"/>
    <property type="project" value="UniProtKB-EC"/>
</dbReference>
<dbReference type="Pfam" id="PF04641">
    <property type="entry name" value="Rtf2"/>
    <property type="match status" value="1"/>
</dbReference>
<dbReference type="Gene3D" id="2.40.100.10">
    <property type="entry name" value="Cyclophilin-like"/>
    <property type="match status" value="1"/>
</dbReference>
<evidence type="ECO:0000256" key="10">
    <source>
        <dbReference type="ARBA" id="ARBA00022786"/>
    </source>
</evidence>
<comment type="subcellular location">
    <subcellularLocation>
        <location evidence="2">Nucleus</location>
    </subcellularLocation>
</comment>
<keyword evidence="8" id="KW-0808">Transferase</keyword>
<protein>
    <recommendedName>
        <fullName evidence="18">RING-type E3 ubiquitin-protein ligase PPIL2</fullName>
        <ecNumber evidence="5">2.3.2.27</ecNumber>
    </recommendedName>
    <alternativeName>
        <fullName evidence="20">CYC4</fullName>
    </alternativeName>
    <alternativeName>
        <fullName evidence="19">Probable inactive peptidyl-prolyl cis-trans isomerase-like 2</fullName>
    </alternativeName>
</protein>
<dbReference type="InterPro" id="IPR002130">
    <property type="entry name" value="Cyclophilin-type_PPIase_dom"/>
</dbReference>
<feature type="domain" description="U-box" evidence="23">
    <location>
        <begin position="35"/>
        <end position="108"/>
    </location>
</feature>
<sequence length="576" mass="65102">MGKRQHQKDKMYLTYTEWTTLYGGKRAGPETAAFRRLPFDHCCLCLQPFEHPYCDKDGNIFELQAIVEYINKFKSNPVTGEPLDTKSLIKLNFHKNASGEFHCPVLFKNFSKHSHIVAVAKTGNVFSSEAIEQLNVKTKNWKDLLTDEPFERKELITIQDPNNVNKFNLSKFHHIKNNLKVEDDVVDKDGSANLKTVSSETRDILEELNREYKAPEVKLEEKKVADKFNSAHYSTGAVAAGFTSTAVAPQTKHEAAIVEEDLVRYDRIKKKGYVRLITNFGPLNLELYCDMLPKTCENFLKLSQKGYYNGTKFHRSIRNFMIQGGDPTGTGEGGESIWGTPFDDHFKPNLTHTGRGVLSMANSGPNTNKSQFFITYRSCRHLDNKHTVFGRVVGGLDTLSAMEKVETDNKDRPIEDIVVEKAQVFVDPYQEADEQLLVERAEEVKRKAEEEAVAATKKTQAGRNDSCFVPTKILDPGFTLEKDYMANEAETGVRIPVGCTQSIDSINQNSKVTAADHKTQPEYIKVDQMHLLRHSEFGIKVRRVIWERTPASRLRLQSLNDLVENRLMGSGGGGVL</sequence>
<dbReference type="SUPFAM" id="SSF50891">
    <property type="entry name" value="Cyclophilin-like"/>
    <property type="match status" value="1"/>
</dbReference>
<dbReference type="GO" id="GO:0000209">
    <property type="term" value="P:protein polyubiquitination"/>
    <property type="evidence" value="ECO:0007669"/>
    <property type="project" value="TreeGrafter"/>
</dbReference>
<dbReference type="CDD" id="cd16663">
    <property type="entry name" value="RING-Ubox_PPIL2"/>
    <property type="match status" value="1"/>
</dbReference>
<evidence type="ECO:0000256" key="2">
    <source>
        <dbReference type="ARBA" id="ARBA00004123"/>
    </source>
</evidence>
<dbReference type="Gene3D" id="3.30.40.10">
    <property type="entry name" value="Zinc/RING finger domain, C3HC4 (zinc finger)"/>
    <property type="match status" value="1"/>
</dbReference>
<dbReference type="FunFam" id="3.30.40.10:FF:000079">
    <property type="entry name" value="Peptidyl-prolyl cis-trans isomerase 2"/>
    <property type="match status" value="1"/>
</dbReference>
<evidence type="ECO:0000256" key="19">
    <source>
        <dbReference type="ARBA" id="ARBA00078275"/>
    </source>
</evidence>
<dbReference type="EC" id="2.3.2.27" evidence="5"/>
<keyword evidence="9" id="KW-0747">Spliceosome</keyword>
<dbReference type="PROSITE" id="PS50072">
    <property type="entry name" value="CSA_PPIASE_2"/>
    <property type="match status" value="1"/>
</dbReference>
<keyword evidence="15" id="KW-0539">Nucleus</keyword>
<dbReference type="InterPro" id="IPR026951">
    <property type="entry name" value="PPIL2_U-box_dom"/>
</dbReference>
<evidence type="ECO:0000256" key="11">
    <source>
        <dbReference type="ARBA" id="ARBA00022843"/>
    </source>
</evidence>
<accession>A0A7R9GW90</accession>
<dbReference type="InterPro" id="IPR044666">
    <property type="entry name" value="Cyclophilin_A-like"/>
</dbReference>
<evidence type="ECO:0000256" key="9">
    <source>
        <dbReference type="ARBA" id="ARBA00022728"/>
    </source>
</evidence>
<evidence type="ECO:0000256" key="12">
    <source>
        <dbReference type="ARBA" id="ARBA00022990"/>
    </source>
</evidence>
<dbReference type="PRINTS" id="PR00153">
    <property type="entry name" value="CSAPPISMRASE"/>
</dbReference>
<organism evidence="24">
    <name type="scientific">Timema cristinae</name>
    <name type="common">Walking stick</name>
    <dbReference type="NCBI Taxonomy" id="61476"/>
    <lineage>
        <taxon>Eukaryota</taxon>
        <taxon>Metazoa</taxon>
        <taxon>Ecdysozoa</taxon>
        <taxon>Arthropoda</taxon>
        <taxon>Hexapoda</taxon>
        <taxon>Insecta</taxon>
        <taxon>Pterygota</taxon>
        <taxon>Neoptera</taxon>
        <taxon>Polyneoptera</taxon>
        <taxon>Phasmatodea</taxon>
        <taxon>Timematodea</taxon>
        <taxon>Timematoidea</taxon>
        <taxon>Timematidae</taxon>
        <taxon>Timema</taxon>
    </lineage>
</organism>
<feature type="coiled-coil region" evidence="21">
    <location>
        <begin position="431"/>
        <end position="458"/>
    </location>
</feature>
<evidence type="ECO:0000256" key="18">
    <source>
        <dbReference type="ARBA" id="ARBA00073734"/>
    </source>
</evidence>
<keyword evidence="11" id="KW-0832">Ubl conjugation</keyword>